<sequence length="281" mass="31492">MEEAQLPCVIQALPAASTSDKCTPTKQDTSNSKYDNTPSQQDAGIIQTAASSRRTRSQTVPDWTQQEMLILVNEIASLDEDWLKSLSSYQKWKIVSDNCAASDVIRSSNQCKRRWEVLLADYRKIRKWESQSRGSSYWSLDDQRRKDSGLPPFFDHQVFDSMDAVIKVDQTGLRDSDSEDLSIANAEVEQQVDVNSGSGCEEETWSKTDEMACKLEDNAKWIHTILNGELEGTPETIIEFTRRQATELIKAFGALTGTLDEFVDLIKAGEFEGIATCNSLA</sequence>
<name>A0ACB7VCW0_DIOAL</name>
<evidence type="ECO:0000313" key="1">
    <source>
        <dbReference type="EMBL" id="KAH7671648.1"/>
    </source>
</evidence>
<accession>A0ACB7VCW0</accession>
<reference evidence="2" key="1">
    <citation type="journal article" date="2022" name="Nat. Commun.">
        <title>Chromosome evolution and the genetic basis of agronomically important traits in greater yam.</title>
        <authorList>
            <person name="Bredeson J.V."/>
            <person name="Lyons J.B."/>
            <person name="Oniyinde I.O."/>
            <person name="Okereke N.R."/>
            <person name="Kolade O."/>
            <person name="Nnabue I."/>
            <person name="Nwadili C.O."/>
            <person name="Hribova E."/>
            <person name="Parker M."/>
            <person name="Nwogha J."/>
            <person name="Shu S."/>
            <person name="Carlson J."/>
            <person name="Kariba R."/>
            <person name="Muthemba S."/>
            <person name="Knop K."/>
            <person name="Barton G.J."/>
            <person name="Sherwood A.V."/>
            <person name="Lopez-Montes A."/>
            <person name="Asiedu R."/>
            <person name="Jamnadass R."/>
            <person name="Muchugi A."/>
            <person name="Goodstein D."/>
            <person name="Egesi C.N."/>
            <person name="Featherston J."/>
            <person name="Asfaw A."/>
            <person name="Simpson G.G."/>
            <person name="Dolezel J."/>
            <person name="Hendre P.S."/>
            <person name="Van Deynze A."/>
            <person name="Kumar P.L."/>
            <person name="Obidiegwu J.E."/>
            <person name="Bhattacharjee R."/>
            <person name="Rokhsar D.S."/>
        </authorList>
    </citation>
    <scope>NUCLEOTIDE SEQUENCE [LARGE SCALE GENOMIC DNA]</scope>
    <source>
        <strain evidence="2">cv. TDa95/00328</strain>
    </source>
</reference>
<gene>
    <name evidence="1" type="ORF">IHE45_09G000800</name>
</gene>
<dbReference type="EMBL" id="CM037019">
    <property type="protein sequence ID" value="KAH7671648.1"/>
    <property type="molecule type" value="Genomic_DNA"/>
</dbReference>
<evidence type="ECO:0000313" key="2">
    <source>
        <dbReference type="Proteomes" id="UP000827976"/>
    </source>
</evidence>
<keyword evidence="2" id="KW-1185">Reference proteome</keyword>
<dbReference type="Proteomes" id="UP000827976">
    <property type="component" value="Chromosome 9"/>
</dbReference>
<comment type="caution">
    <text evidence="1">The sequence shown here is derived from an EMBL/GenBank/DDBJ whole genome shotgun (WGS) entry which is preliminary data.</text>
</comment>
<organism evidence="1 2">
    <name type="scientific">Dioscorea alata</name>
    <name type="common">Purple yam</name>
    <dbReference type="NCBI Taxonomy" id="55571"/>
    <lineage>
        <taxon>Eukaryota</taxon>
        <taxon>Viridiplantae</taxon>
        <taxon>Streptophyta</taxon>
        <taxon>Embryophyta</taxon>
        <taxon>Tracheophyta</taxon>
        <taxon>Spermatophyta</taxon>
        <taxon>Magnoliopsida</taxon>
        <taxon>Liliopsida</taxon>
        <taxon>Dioscoreales</taxon>
        <taxon>Dioscoreaceae</taxon>
        <taxon>Dioscorea</taxon>
    </lineage>
</organism>
<proteinExistence type="predicted"/>
<protein>
    <submittedName>
        <fullName evidence="1">Myb-like domain-containing protein</fullName>
    </submittedName>
</protein>